<dbReference type="UniPathway" id="UPA00148"/>
<evidence type="ECO:0000313" key="12">
    <source>
        <dbReference type="Proteomes" id="UP000553193"/>
    </source>
</evidence>
<dbReference type="NCBIfam" id="TIGR01140">
    <property type="entry name" value="L_thr_O3P_dcar"/>
    <property type="match status" value="1"/>
</dbReference>
<dbReference type="InterPro" id="IPR015421">
    <property type="entry name" value="PyrdxlP-dep_Trfase_major"/>
</dbReference>
<dbReference type="Gene3D" id="3.90.1150.10">
    <property type="entry name" value="Aspartate Aminotransferase, domain 1"/>
    <property type="match status" value="1"/>
</dbReference>
<dbReference type="InterPro" id="IPR015422">
    <property type="entry name" value="PyrdxlP-dep_Trfase_small"/>
</dbReference>
<evidence type="ECO:0000259" key="10">
    <source>
        <dbReference type="Pfam" id="PF00155"/>
    </source>
</evidence>
<comment type="catalytic activity">
    <reaction evidence="9">
        <text>O-phospho-L-threonine + H(+) = (R)-1-aminopropan-2-yl phosphate + CO2</text>
        <dbReference type="Rhea" id="RHEA:11492"/>
        <dbReference type="ChEBI" id="CHEBI:15378"/>
        <dbReference type="ChEBI" id="CHEBI:16526"/>
        <dbReference type="ChEBI" id="CHEBI:58563"/>
        <dbReference type="ChEBI" id="CHEBI:58675"/>
        <dbReference type="EC" id="4.1.1.81"/>
    </reaction>
</comment>
<dbReference type="SUPFAM" id="SSF53383">
    <property type="entry name" value="PLP-dependent transferases"/>
    <property type="match status" value="1"/>
</dbReference>
<dbReference type="EC" id="4.1.1.81" evidence="4"/>
<organism evidence="11 12">
    <name type="scientific">Roseococcus suduntuyensis</name>
    <dbReference type="NCBI Taxonomy" id="455361"/>
    <lineage>
        <taxon>Bacteria</taxon>
        <taxon>Pseudomonadati</taxon>
        <taxon>Pseudomonadota</taxon>
        <taxon>Alphaproteobacteria</taxon>
        <taxon>Acetobacterales</taxon>
        <taxon>Roseomonadaceae</taxon>
        <taxon>Roseococcus</taxon>
    </lineage>
</organism>
<dbReference type="InterPro" id="IPR004839">
    <property type="entry name" value="Aminotransferase_I/II_large"/>
</dbReference>
<dbReference type="Gene3D" id="3.40.640.10">
    <property type="entry name" value="Type I PLP-dependent aspartate aminotransferase-like (Major domain)"/>
    <property type="match status" value="1"/>
</dbReference>
<keyword evidence="7" id="KW-0456">Lyase</keyword>
<dbReference type="PANTHER" id="PTHR42885">
    <property type="entry name" value="HISTIDINOL-PHOSPHATE AMINOTRANSFERASE-RELATED"/>
    <property type="match status" value="1"/>
</dbReference>
<dbReference type="GO" id="GO:0048472">
    <property type="term" value="F:threonine-phosphate decarboxylase activity"/>
    <property type="evidence" value="ECO:0007669"/>
    <property type="project" value="UniProtKB-EC"/>
</dbReference>
<comment type="caution">
    <text evidence="11">The sequence shown here is derived from an EMBL/GenBank/DDBJ whole genome shotgun (WGS) entry which is preliminary data.</text>
</comment>
<keyword evidence="5" id="KW-0169">Cobalamin biosynthesis</keyword>
<sequence length="334" mass="34191">MVFNNVGDPAPPHGGNLAAARRCFPGAPEPFLDLSTGIAPRAYPLPPLPPEALTRLPEPSDHAALCALAARRWGVPAGARVVAAPGTQILLPMIAALRPPGEARILGPTYAEHARAAALAGHAVREVPVLEVLTPARVVVVVNPDNPTGRVLPFATLDALAATQRATDGLLVVDEAFLDAAPDLPTALPLVPGGGVVVLRSFGKFHGLAGLRLGFAVAPEAIAARLEALLGPWAVAGPALHAGLAALADEGWAAAQRQRLHAASARLDAVLTAAGLAVLGGTPLFRFVAAPPGTGARLGRAGILVREFPHWPDRLRLGLPPDEAGFARLAAALA</sequence>
<evidence type="ECO:0000256" key="7">
    <source>
        <dbReference type="ARBA" id="ARBA00023239"/>
    </source>
</evidence>
<keyword evidence="12" id="KW-1185">Reference proteome</keyword>
<comment type="function">
    <text evidence="2">Decarboxylates L-threonine-O-3-phosphate to yield (R)-1-amino-2-propanol O-2-phosphate, the precursor for the linkage between the nucleotide loop and the corrin ring in cobalamin.</text>
</comment>
<feature type="domain" description="Aminotransferase class I/classII large" evidence="10">
    <location>
        <begin position="58"/>
        <end position="323"/>
    </location>
</feature>
<evidence type="ECO:0000313" key="11">
    <source>
        <dbReference type="EMBL" id="MBB3899737.1"/>
    </source>
</evidence>
<comment type="pathway">
    <text evidence="3">Cofactor biosynthesis; adenosylcobalamin biosynthesis.</text>
</comment>
<dbReference type="Proteomes" id="UP000553193">
    <property type="component" value="Unassembled WGS sequence"/>
</dbReference>
<evidence type="ECO:0000256" key="8">
    <source>
        <dbReference type="ARBA" id="ARBA00029996"/>
    </source>
</evidence>
<dbReference type="PANTHER" id="PTHR42885:SF1">
    <property type="entry name" value="THREONINE-PHOSPHATE DECARBOXYLASE"/>
    <property type="match status" value="1"/>
</dbReference>
<keyword evidence="6" id="KW-0663">Pyridoxal phosphate</keyword>
<evidence type="ECO:0000256" key="4">
    <source>
        <dbReference type="ARBA" id="ARBA00012285"/>
    </source>
</evidence>
<proteinExistence type="predicted"/>
<comment type="cofactor">
    <cofactor evidence="1">
        <name>pyridoxal 5'-phosphate</name>
        <dbReference type="ChEBI" id="CHEBI:597326"/>
    </cofactor>
</comment>
<evidence type="ECO:0000256" key="5">
    <source>
        <dbReference type="ARBA" id="ARBA00022573"/>
    </source>
</evidence>
<evidence type="ECO:0000256" key="3">
    <source>
        <dbReference type="ARBA" id="ARBA00004953"/>
    </source>
</evidence>
<dbReference type="RefSeq" id="WP_184385781.1">
    <property type="nucleotide sequence ID" value="NZ_JACIDJ010000006.1"/>
</dbReference>
<protein>
    <recommendedName>
        <fullName evidence="4">threonine-phosphate decarboxylase</fullName>
        <ecNumber evidence="4">4.1.1.81</ecNumber>
    </recommendedName>
    <alternativeName>
        <fullName evidence="8">L-threonine-O-3-phosphate decarboxylase</fullName>
    </alternativeName>
</protein>
<evidence type="ECO:0000256" key="9">
    <source>
        <dbReference type="ARBA" id="ARBA00048531"/>
    </source>
</evidence>
<dbReference type="InterPro" id="IPR015424">
    <property type="entry name" value="PyrdxlP-dep_Trfase"/>
</dbReference>
<dbReference type="GO" id="GO:0009236">
    <property type="term" value="P:cobalamin biosynthetic process"/>
    <property type="evidence" value="ECO:0007669"/>
    <property type="project" value="UniProtKB-UniPathway"/>
</dbReference>
<name>A0A840AFA2_9PROT</name>
<evidence type="ECO:0000256" key="1">
    <source>
        <dbReference type="ARBA" id="ARBA00001933"/>
    </source>
</evidence>
<accession>A0A840AFA2</accession>
<dbReference type="Pfam" id="PF00155">
    <property type="entry name" value="Aminotran_1_2"/>
    <property type="match status" value="1"/>
</dbReference>
<dbReference type="EMBL" id="JACIDJ010000006">
    <property type="protein sequence ID" value="MBB3899737.1"/>
    <property type="molecule type" value="Genomic_DNA"/>
</dbReference>
<dbReference type="InterPro" id="IPR004838">
    <property type="entry name" value="NHTrfase_class1_PyrdxlP-BS"/>
</dbReference>
<dbReference type="AlphaFoldDB" id="A0A840AFA2"/>
<dbReference type="PROSITE" id="PS00105">
    <property type="entry name" value="AA_TRANSFER_CLASS_1"/>
    <property type="match status" value="1"/>
</dbReference>
<evidence type="ECO:0000256" key="6">
    <source>
        <dbReference type="ARBA" id="ARBA00022898"/>
    </source>
</evidence>
<evidence type="ECO:0000256" key="2">
    <source>
        <dbReference type="ARBA" id="ARBA00003444"/>
    </source>
</evidence>
<gene>
    <name evidence="11" type="ORF">GGQ83_003197</name>
</gene>
<dbReference type="GO" id="GO:0030170">
    <property type="term" value="F:pyridoxal phosphate binding"/>
    <property type="evidence" value="ECO:0007669"/>
    <property type="project" value="InterPro"/>
</dbReference>
<dbReference type="InterPro" id="IPR005860">
    <property type="entry name" value="CobD"/>
</dbReference>
<reference evidence="11 12" key="1">
    <citation type="submission" date="2020-08" db="EMBL/GenBank/DDBJ databases">
        <title>Genomic Encyclopedia of Type Strains, Phase IV (KMG-IV): sequencing the most valuable type-strain genomes for metagenomic binning, comparative biology and taxonomic classification.</title>
        <authorList>
            <person name="Goeker M."/>
        </authorList>
    </citation>
    <scope>NUCLEOTIDE SEQUENCE [LARGE SCALE GENOMIC DNA]</scope>
    <source>
        <strain evidence="11 12">DSM 19979</strain>
    </source>
</reference>